<dbReference type="Pfam" id="PF14582">
    <property type="entry name" value="Metallophos_3"/>
    <property type="match status" value="1"/>
</dbReference>
<comment type="caution">
    <text evidence="2">The sequence shown here is derived from an EMBL/GenBank/DDBJ whole genome shotgun (WGS) entry which is preliminary data.</text>
</comment>
<gene>
    <name evidence="2" type="ORF">S03H2_23949</name>
</gene>
<organism evidence="2">
    <name type="scientific">marine sediment metagenome</name>
    <dbReference type="NCBI Taxonomy" id="412755"/>
    <lineage>
        <taxon>unclassified sequences</taxon>
        <taxon>metagenomes</taxon>
        <taxon>ecological metagenomes</taxon>
    </lineage>
</organism>
<accession>X1GLG6</accession>
<name>X1GLG6_9ZZZZ</name>
<feature type="domain" description="Metallophosphoesterase TT1561-like" evidence="1">
    <location>
        <begin position="11"/>
        <end position="106"/>
    </location>
</feature>
<reference evidence="2" key="1">
    <citation type="journal article" date="2014" name="Front. Microbiol.">
        <title>High frequency of phylogenetically diverse reductive dehalogenase-homologous genes in deep subseafloor sedimentary metagenomes.</title>
        <authorList>
            <person name="Kawai M."/>
            <person name="Futagami T."/>
            <person name="Toyoda A."/>
            <person name="Takaki Y."/>
            <person name="Nishi S."/>
            <person name="Hori S."/>
            <person name="Arai W."/>
            <person name="Tsubouchi T."/>
            <person name="Morono Y."/>
            <person name="Uchiyama I."/>
            <person name="Ito T."/>
            <person name="Fujiyama A."/>
            <person name="Inagaki F."/>
            <person name="Takami H."/>
        </authorList>
    </citation>
    <scope>NUCLEOTIDE SEQUENCE</scope>
    <source>
        <strain evidence="2">Expedition CK06-06</strain>
    </source>
</reference>
<dbReference type="Gene3D" id="3.60.21.10">
    <property type="match status" value="1"/>
</dbReference>
<dbReference type="AlphaFoldDB" id="X1GLG6"/>
<sequence>PTEYTEEEIREFIQKAYEEIKHVTLKILVSHAPPYNTNVDIVGGGHHVGSVSVREFIEEYQPQLCLTGHIHEAVGKDRIGDTLILNPGMLKDGGYVELIVEEARLEATLKSVEYN</sequence>
<dbReference type="InterPro" id="IPR029052">
    <property type="entry name" value="Metallo-depent_PP-like"/>
</dbReference>
<feature type="non-terminal residue" evidence="2">
    <location>
        <position position="1"/>
    </location>
</feature>
<dbReference type="PANTHER" id="PTHR37523:SF1">
    <property type="entry name" value="CALCINEURIN-LIKE PHOSPHOESTERASE DOMAIN-CONTAINING PROTEIN"/>
    <property type="match status" value="1"/>
</dbReference>
<dbReference type="EMBL" id="BARU01013181">
    <property type="protein sequence ID" value="GAH33853.1"/>
    <property type="molecule type" value="Genomic_DNA"/>
</dbReference>
<dbReference type="PANTHER" id="PTHR37523">
    <property type="entry name" value="METALLOPHOSPHOESTERASE"/>
    <property type="match status" value="1"/>
</dbReference>
<protein>
    <recommendedName>
        <fullName evidence="1">Metallophosphoesterase TT1561-like domain-containing protein</fullName>
    </recommendedName>
</protein>
<dbReference type="InterPro" id="IPR029461">
    <property type="entry name" value="TT1561-like"/>
</dbReference>
<evidence type="ECO:0000259" key="1">
    <source>
        <dbReference type="Pfam" id="PF14582"/>
    </source>
</evidence>
<evidence type="ECO:0000313" key="2">
    <source>
        <dbReference type="EMBL" id="GAH33853.1"/>
    </source>
</evidence>
<proteinExistence type="predicted"/>
<dbReference type="SUPFAM" id="SSF56300">
    <property type="entry name" value="Metallo-dependent phosphatases"/>
    <property type="match status" value="1"/>
</dbReference>